<dbReference type="Proteomes" id="UP000774804">
    <property type="component" value="Unassembled WGS sequence"/>
</dbReference>
<organism evidence="2 3">
    <name type="scientific">Phytophthora cactorum</name>
    <dbReference type="NCBI Taxonomy" id="29920"/>
    <lineage>
        <taxon>Eukaryota</taxon>
        <taxon>Sar</taxon>
        <taxon>Stramenopiles</taxon>
        <taxon>Oomycota</taxon>
        <taxon>Peronosporomycetes</taxon>
        <taxon>Peronosporales</taxon>
        <taxon>Peronosporaceae</taxon>
        <taxon>Phytophthora</taxon>
    </lineage>
</organism>
<dbReference type="EMBL" id="RCMI01000385">
    <property type="protein sequence ID" value="KAG2913734.1"/>
    <property type="molecule type" value="Genomic_DNA"/>
</dbReference>
<evidence type="ECO:0000313" key="3">
    <source>
        <dbReference type="Proteomes" id="UP000736787"/>
    </source>
</evidence>
<comment type="caution">
    <text evidence="2">The sequence shown here is derived from an EMBL/GenBank/DDBJ whole genome shotgun (WGS) entry which is preliminary data.</text>
</comment>
<protein>
    <submittedName>
        <fullName evidence="2">Uncharacterized protein</fullName>
    </submittedName>
</protein>
<reference evidence="2" key="1">
    <citation type="submission" date="2018-10" db="EMBL/GenBank/DDBJ databases">
        <title>Effector identification in a new, highly contiguous assembly of the strawberry crown rot pathogen Phytophthora cactorum.</title>
        <authorList>
            <person name="Armitage A.D."/>
            <person name="Nellist C.F."/>
            <person name="Bates H."/>
            <person name="Vickerstaff R.J."/>
            <person name="Harrison R.J."/>
        </authorList>
    </citation>
    <scope>NUCLEOTIDE SEQUENCE</scope>
    <source>
        <strain evidence="1">4032</strain>
        <strain evidence="2">4040</strain>
    </source>
</reference>
<dbReference type="AlphaFoldDB" id="A0A8T1KFT6"/>
<name>A0A8T1KFT6_9STRA</name>
<gene>
    <name evidence="1" type="ORF">PC115_g11905</name>
    <name evidence="2" type="ORF">PC117_g13201</name>
</gene>
<dbReference type="EMBL" id="RCMK01000382">
    <property type="protein sequence ID" value="KAG2932261.1"/>
    <property type="molecule type" value="Genomic_DNA"/>
</dbReference>
<evidence type="ECO:0000313" key="2">
    <source>
        <dbReference type="EMBL" id="KAG2932261.1"/>
    </source>
</evidence>
<evidence type="ECO:0000313" key="1">
    <source>
        <dbReference type="EMBL" id="KAG2913734.1"/>
    </source>
</evidence>
<accession>A0A8T1KFT6</accession>
<proteinExistence type="predicted"/>
<dbReference type="Proteomes" id="UP000736787">
    <property type="component" value="Unassembled WGS sequence"/>
</dbReference>
<sequence>MVASALMSDSFNNVENANRNLSVGVMAMIATK</sequence>